<feature type="compositionally biased region" description="Polar residues" evidence="1">
    <location>
        <begin position="91"/>
        <end position="106"/>
    </location>
</feature>
<accession>A0A0R3SIN2</accession>
<dbReference type="EMBL" id="UYSG01002015">
    <property type="protein sequence ID" value="VDL55663.1"/>
    <property type="molecule type" value="Genomic_DNA"/>
</dbReference>
<keyword evidence="5" id="KW-1185">Reference proteome</keyword>
<reference evidence="6" key="1">
    <citation type="submission" date="2017-02" db="UniProtKB">
        <authorList>
            <consortium name="WormBaseParasite"/>
        </authorList>
    </citation>
    <scope>IDENTIFICATION</scope>
</reference>
<feature type="compositionally biased region" description="Basic and acidic residues" evidence="1">
    <location>
        <begin position="128"/>
        <end position="137"/>
    </location>
</feature>
<reference evidence="2 4" key="2">
    <citation type="submission" date="2018-11" db="EMBL/GenBank/DDBJ databases">
        <authorList>
            <consortium name="Pathogen Informatics"/>
        </authorList>
    </citation>
    <scope>NUCLEOTIDE SEQUENCE [LARGE SCALE GENOMIC DNA]</scope>
</reference>
<feature type="compositionally biased region" description="Basic and acidic residues" evidence="1">
    <location>
        <begin position="13"/>
        <end position="28"/>
    </location>
</feature>
<organism evidence="6">
    <name type="scientific">Hymenolepis diminuta</name>
    <name type="common">Rat tapeworm</name>
    <dbReference type="NCBI Taxonomy" id="6216"/>
    <lineage>
        <taxon>Eukaryota</taxon>
        <taxon>Metazoa</taxon>
        <taxon>Spiralia</taxon>
        <taxon>Lophotrochozoa</taxon>
        <taxon>Platyhelminthes</taxon>
        <taxon>Cestoda</taxon>
        <taxon>Eucestoda</taxon>
        <taxon>Cyclophyllidea</taxon>
        <taxon>Hymenolepididae</taxon>
        <taxon>Hymenolepis</taxon>
    </lineage>
</organism>
<protein>
    <submittedName>
        <fullName evidence="6">Myelin basic protein</fullName>
    </submittedName>
</protein>
<evidence type="ECO:0000313" key="5">
    <source>
        <dbReference type="Proteomes" id="UP000321570"/>
    </source>
</evidence>
<dbReference type="AlphaFoldDB" id="A0A0R3SIN2"/>
<feature type="region of interest" description="Disordered" evidence="1">
    <location>
        <begin position="1"/>
        <end position="196"/>
    </location>
</feature>
<gene>
    <name evidence="2" type="ORF">HDID_LOCUS4795</name>
    <name evidence="3" type="ORF">WMSIL1_LOCUS5008</name>
</gene>
<reference evidence="3 5" key="3">
    <citation type="submission" date="2019-07" db="EMBL/GenBank/DDBJ databases">
        <authorList>
            <person name="Jastrzebski P J."/>
            <person name="Paukszto L."/>
            <person name="Jastrzebski P J."/>
        </authorList>
    </citation>
    <scope>NUCLEOTIDE SEQUENCE [LARGE SCALE GENOMIC DNA]</scope>
    <source>
        <strain evidence="3 5">WMS-il1</strain>
    </source>
</reference>
<feature type="compositionally biased region" description="Polar residues" evidence="1">
    <location>
        <begin position="186"/>
        <end position="196"/>
    </location>
</feature>
<name>A0A0R3SIN2_HYMDI</name>
<dbReference type="Proteomes" id="UP000321570">
    <property type="component" value="Unassembled WGS sequence"/>
</dbReference>
<feature type="compositionally biased region" description="Polar residues" evidence="1">
    <location>
        <begin position="1"/>
        <end position="12"/>
    </location>
</feature>
<evidence type="ECO:0000313" key="2">
    <source>
        <dbReference type="EMBL" id="VDL55663.1"/>
    </source>
</evidence>
<dbReference type="WBParaSite" id="HDID_0000479701-mRNA-1">
    <property type="protein sequence ID" value="HDID_0000479701-mRNA-1"/>
    <property type="gene ID" value="HDID_0000479701"/>
</dbReference>
<evidence type="ECO:0000313" key="4">
    <source>
        <dbReference type="Proteomes" id="UP000274504"/>
    </source>
</evidence>
<evidence type="ECO:0000313" key="3">
    <source>
        <dbReference type="EMBL" id="VUZ45126.1"/>
    </source>
</evidence>
<sequence length="196" mass="22323">MWRSWLSRSPTPSRHERKDESGEEDVRCRSATLPRPQIQHDDEDVYQRPSSSNPKRGRFDFLRPKRWRTLSRSGHSSPKKRKSTSPDKCTEPTNNSSDGSCTPTNERSNRMMLPLGLNDSISTGMDDATPRAEDANKSIKAALEENSPNNSETGRLSRKDMSKGHQERQHTLKRSLFSFGRKTPDRSLSSTVSRVH</sequence>
<dbReference type="EMBL" id="CABIJS010000155">
    <property type="protein sequence ID" value="VUZ45126.1"/>
    <property type="molecule type" value="Genomic_DNA"/>
</dbReference>
<proteinExistence type="predicted"/>
<dbReference type="Proteomes" id="UP000274504">
    <property type="component" value="Unassembled WGS sequence"/>
</dbReference>
<evidence type="ECO:0000313" key="6">
    <source>
        <dbReference type="WBParaSite" id="HDID_0000479701-mRNA-1"/>
    </source>
</evidence>
<evidence type="ECO:0000256" key="1">
    <source>
        <dbReference type="SAM" id="MobiDB-lite"/>
    </source>
</evidence>
<feature type="compositionally biased region" description="Basic and acidic residues" evidence="1">
    <location>
        <begin position="155"/>
        <end position="170"/>
    </location>
</feature>
<dbReference type="OrthoDB" id="6255150at2759"/>